<protein>
    <recommendedName>
        <fullName evidence="9">Transcription-repair-coupling factor</fullName>
        <shortName evidence="9">TRCF</shortName>
        <ecNumber evidence="9">3.6.4.-</ecNumber>
    </recommendedName>
</protein>
<dbReference type="RefSeq" id="WP_093201402.1">
    <property type="nucleotide sequence ID" value="NZ_FNGS01000003.1"/>
</dbReference>
<keyword evidence="8 9" id="KW-0234">DNA repair</keyword>
<evidence type="ECO:0000313" key="12">
    <source>
        <dbReference type="EMBL" id="SDL77551.1"/>
    </source>
</evidence>
<dbReference type="PANTHER" id="PTHR47964:SF1">
    <property type="entry name" value="ATP-DEPENDENT DNA HELICASE HOMOLOG RECG, CHLOROPLASTIC"/>
    <property type="match status" value="1"/>
</dbReference>
<dbReference type="InterPro" id="IPR037235">
    <property type="entry name" value="TRCF-like_C_D7"/>
</dbReference>
<dbReference type="Gene3D" id="3.40.50.300">
    <property type="entry name" value="P-loop containing nucleotide triphosphate hydrolases"/>
    <property type="match status" value="2"/>
</dbReference>
<sequence>MLIKDLLTLYRNDAFVRLIGERLKSDRPDDYHLQIKGLTGSLDAVLAAALFLNEPKQTLYVLSDKEEAAYFYNDLQNMVGEDSVLLFPMSYKKPYEYEEIDNANVLMRSEVLNRLNDKAGNVLIVSYPEALSERVINRRSLVQNTFTVSVGEKVDTSFLSEFLISQDFEQTDFVYEAGQFAVRGGIIDVYSYANEYPYRIDLFGNEVESIRTFDPDTQLSKESVSRINVIPDVQTKLVKESREPFLSFFQEGTRLWFKDVELTLELIGICFEKVEQSFQEILARSGGIQIVQEPSQLFETRRAFLNQIKDFPSMEFGRRFYFKGTGDAAEMRINYASKPQPSFNKDFNRLIETLHEQQYRGYTNIIVAETQKQLERLNTIVGESDDTVRFQGVNMSLREGFIDDTLKVACFTDHQIFDRFYRYKVKDKYTKSKALTLRELKTLSPGDFVTHIDYGIGRFAGLVKIDVGGNDQEGIRLIFRDNDTVLINVQSLHKIAKYTGKEGTQPSLSKLGSPEWENKKAKVKRQVKDIAAELIQLYAKRKFAPGYAYSRDTFLQAELESSFLYEDTPDQAKSTADVKEDMEKPHPMDRLVCGDVGFGKTEVAMRAAFKAACDNKQVAVLVPTTVLAMQHYRTFRDRFERFPVKVEYINRFKTTQQIKETLKRVESGETSILIGTHRIVGKDVKFKDLGLLIVDEEQKFGVKVKDRLKEMKLNVDVLTLTATPIPRTLHFSLMGARDLSVIATPPPNRQPVTTELMVFDEIKIRDAVMREMKRGGQVFFVHNRIGDLETLGNMILKLIPDAKIGIAHGQMDGDRLEKVMMKFIEGEYDVLISTNIIEAGLDIPNANTILINHAHLFGLSDLHQMRGRVGRSNKKAYCYLLTPALSLLTTDSRKRLQALEEFTDLGDGFKVAMRDLDIRGAGNLLGAEQSGFINDLGFETYHKILDEAVQELKENEFKDLFADELAKAANNLRVECQIETDLPVLIPENYVSNISERLSLYNRLDSLKDEAELLKFREEITDRFGPVPQEVGDLIGLVRVRWKAEQIGFEKLTLKQNTLKGTFVSGEHEAYYQSDRFGRVLDFVKGNPRKVSLKDIKGKLQLLADNLMSVGDLDALLSQMVPA</sequence>
<dbReference type="GO" id="GO:0005737">
    <property type="term" value="C:cytoplasm"/>
    <property type="evidence" value="ECO:0007669"/>
    <property type="project" value="UniProtKB-SubCell"/>
</dbReference>
<reference evidence="12 13" key="1">
    <citation type="submission" date="2016-10" db="EMBL/GenBank/DDBJ databases">
        <authorList>
            <person name="de Groot N.N."/>
        </authorList>
    </citation>
    <scope>NUCLEOTIDE SEQUENCE [LARGE SCALE GENOMIC DNA]</scope>
    <source>
        <strain evidence="12 13">DSM 21668</strain>
    </source>
</reference>
<evidence type="ECO:0000256" key="3">
    <source>
        <dbReference type="ARBA" id="ARBA00022763"/>
    </source>
</evidence>
<dbReference type="InterPro" id="IPR003711">
    <property type="entry name" value="CarD-like/TRCF_RID"/>
</dbReference>
<dbReference type="SUPFAM" id="SSF52540">
    <property type="entry name" value="P-loop containing nucleoside triphosphate hydrolases"/>
    <property type="match status" value="4"/>
</dbReference>
<dbReference type="Pfam" id="PF17757">
    <property type="entry name" value="UvrB_inter"/>
    <property type="match status" value="1"/>
</dbReference>
<dbReference type="NCBIfam" id="TIGR00580">
    <property type="entry name" value="mfd"/>
    <property type="match status" value="1"/>
</dbReference>
<proteinExistence type="inferred from homology"/>
<dbReference type="SUPFAM" id="SSF141259">
    <property type="entry name" value="CarD-like"/>
    <property type="match status" value="1"/>
</dbReference>
<dbReference type="InterPro" id="IPR041471">
    <property type="entry name" value="UvrB_inter"/>
</dbReference>
<dbReference type="InterPro" id="IPR027417">
    <property type="entry name" value="P-loop_NTPase"/>
</dbReference>
<evidence type="ECO:0000259" key="11">
    <source>
        <dbReference type="PROSITE" id="PS51194"/>
    </source>
</evidence>
<dbReference type="GO" id="GO:0000716">
    <property type="term" value="P:transcription-coupled nucleotide-excision repair, DNA damage recognition"/>
    <property type="evidence" value="ECO:0007669"/>
    <property type="project" value="UniProtKB-UniRule"/>
</dbReference>
<evidence type="ECO:0000256" key="7">
    <source>
        <dbReference type="ARBA" id="ARBA00023125"/>
    </source>
</evidence>
<dbReference type="SMART" id="SM01058">
    <property type="entry name" value="CarD_TRCF"/>
    <property type="match status" value="1"/>
</dbReference>
<dbReference type="InterPro" id="IPR047112">
    <property type="entry name" value="RecG/Mfd"/>
</dbReference>
<evidence type="ECO:0000256" key="2">
    <source>
        <dbReference type="ARBA" id="ARBA00022741"/>
    </source>
</evidence>
<dbReference type="Gene3D" id="3.40.50.11180">
    <property type="match status" value="1"/>
</dbReference>
<dbReference type="GO" id="GO:0003684">
    <property type="term" value="F:damaged DNA binding"/>
    <property type="evidence" value="ECO:0007669"/>
    <property type="project" value="InterPro"/>
</dbReference>
<keyword evidence="13" id="KW-1185">Reference proteome</keyword>
<accession>A0A1G9MU63</accession>
<organism evidence="12 13">
    <name type="scientific">Siphonobacter aquaeclarae</name>
    <dbReference type="NCBI Taxonomy" id="563176"/>
    <lineage>
        <taxon>Bacteria</taxon>
        <taxon>Pseudomonadati</taxon>
        <taxon>Bacteroidota</taxon>
        <taxon>Cytophagia</taxon>
        <taxon>Cytophagales</taxon>
        <taxon>Cytophagaceae</taxon>
        <taxon>Siphonobacter</taxon>
    </lineage>
</organism>
<dbReference type="SMART" id="SM00487">
    <property type="entry name" value="DEXDc"/>
    <property type="match status" value="1"/>
</dbReference>
<dbReference type="EMBL" id="FNGS01000003">
    <property type="protein sequence ID" value="SDL77551.1"/>
    <property type="molecule type" value="Genomic_DNA"/>
</dbReference>
<dbReference type="Pfam" id="PF02559">
    <property type="entry name" value="CarD_TRCF_RID"/>
    <property type="match status" value="1"/>
</dbReference>
<keyword evidence="7 9" id="KW-0238">DNA-binding</keyword>
<dbReference type="EC" id="3.6.4.-" evidence="9"/>
<dbReference type="Pfam" id="PF03461">
    <property type="entry name" value="TRCF"/>
    <property type="match status" value="1"/>
</dbReference>
<dbReference type="Pfam" id="PF00270">
    <property type="entry name" value="DEAD"/>
    <property type="match status" value="1"/>
</dbReference>
<dbReference type="InterPro" id="IPR036101">
    <property type="entry name" value="CarD-like/TRCF_RID_sf"/>
</dbReference>
<feature type="domain" description="Helicase C-terminal" evidence="11">
    <location>
        <begin position="763"/>
        <end position="917"/>
    </location>
</feature>
<dbReference type="InterPro" id="IPR005118">
    <property type="entry name" value="TRCF_C"/>
</dbReference>
<dbReference type="HAMAP" id="MF_00969">
    <property type="entry name" value="TRCF"/>
    <property type="match status" value="1"/>
</dbReference>
<dbReference type="PROSITE" id="PS51192">
    <property type="entry name" value="HELICASE_ATP_BIND_1"/>
    <property type="match status" value="1"/>
</dbReference>
<dbReference type="InterPro" id="IPR004576">
    <property type="entry name" value="Mfd"/>
</dbReference>
<dbReference type="OrthoDB" id="9804325at2"/>
<keyword evidence="2 9" id="KW-0547">Nucleotide-binding</keyword>
<dbReference type="SMART" id="SM00982">
    <property type="entry name" value="TRCF"/>
    <property type="match status" value="1"/>
</dbReference>
<dbReference type="CDD" id="cd17991">
    <property type="entry name" value="DEXHc_TRCF"/>
    <property type="match status" value="1"/>
</dbReference>
<evidence type="ECO:0000259" key="10">
    <source>
        <dbReference type="PROSITE" id="PS51192"/>
    </source>
</evidence>
<dbReference type="InterPro" id="IPR014001">
    <property type="entry name" value="Helicase_ATP-bd"/>
</dbReference>
<comment type="function">
    <text evidence="9">Couples transcription and DNA repair by recognizing RNA polymerase (RNAP) stalled at DNA lesions. Mediates ATP-dependent release of RNAP and its truncated transcript from the DNA, and recruitment of nucleotide excision repair machinery to the damaged site.</text>
</comment>
<dbReference type="SMART" id="SM00490">
    <property type="entry name" value="HELICc"/>
    <property type="match status" value="1"/>
</dbReference>
<gene>
    <name evidence="9" type="primary">mfd</name>
    <name evidence="12" type="ORF">SAMN04488090_1738</name>
</gene>
<evidence type="ECO:0000313" key="13">
    <source>
        <dbReference type="Proteomes" id="UP000198901"/>
    </source>
</evidence>
<evidence type="ECO:0000256" key="5">
    <source>
        <dbReference type="ARBA" id="ARBA00022806"/>
    </source>
</evidence>
<dbReference type="SUPFAM" id="SSF143517">
    <property type="entry name" value="TRCF domain-like"/>
    <property type="match status" value="1"/>
</dbReference>
<dbReference type="Gene3D" id="3.90.1150.50">
    <property type="entry name" value="Transcription-repair-coupling factor, D7 domain"/>
    <property type="match status" value="1"/>
</dbReference>
<dbReference type="Proteomes" id="UP000198901">
    <property type="component" value="Unassembled WGS sequence"/>
</dbReference>
<evidence type="ECO:0000256" key="9">
    <source>
        <dbReference type="HAMAP-Rule" id="MF_00969"/>
    </source>
</evidence>
<dbReference type="InterPro" id="IPR001650">
    <property type="entry name" value="Helicase_C-like"/>
</dbReference>
<dbReference type="Gene3D" id="2.40.10.170">
    <property type="match status" value="1"/>
</dbReference>
<keyword evidence="3 9" id="KW-0227">DNA damage</keyword>
<evidence type="ECO:0000256" key="1">
    <source>
        <dbReference type="ARBA" id="ARBA00022490"/>
    </source>
</evidence>
<dbReference type="GO" id="GO:0016787">
    <property type="term" value="F:hydrolase activity"/>
    <property type="evidence" value="ECO:0007669"/>
    <property type="project" value="UniProtKB-KW"/>
</dbReference>
<comment type="similarity">
    <text evidence="9">In the N-terminal section; belongs to the UvrB family.</text>
</comment>
<evidence type="ECO:0000256" key="8">
    <source>
        <dbReference type="ARBA" id="ARBA00023204"/>
    </source>
</evidence>
<dbReference type="GO" id="GO:0005524">
    <property type="term" value="F:ATP binding"/>
    <property type="evidence" value="ECO:0007669"/>
    <property type="project" value="UniProtKB-UniRule"/>
</dbReference>
<evidence type="ECO:0000256" key="6">
    <source>
        <dbReference type="ARBA" id="ARBA00022840"/>
    </source>
</evidence>
<evidence type="ECO:0000256" key="4">
    <source>
        <dbReference type="ARBA" id="ARBA00022801"/>
    </source>
</evidence>
<keyword evidence="6 9" id="KW-0067">ATP-binding</keyword>
<name>A0A1G9MU63_9BACT</name>
<dbReference type="GO" id="GO:0003678">
    <property type="term" value="F:DNA helicase activity"/>
    <property type="evidence" value="ECO:0007669"/>
    <property type="project" value="TreeGrafter"/>
</dbReference>
<dbReference type="InterPro" id="IPR011545">
    <property type="entry name" value="DEAD/DEAH_box_helicase_dom"/>
</dbReference>
<dbReference type="AlphaFoldDB" id="A0A1G9MU63"/>
<dbReference type="PANTHER" id="PTHR47964">
    <property type="entry name" value="ATP-DEPENDENT DNA HELICASE HOMOLOG RECG, CHLOROPLASTIC"/>
    <property type="match status" value="1"/>
</dbReference>
<dbReference type="PROSITE" id="PS51194">
    <property type="entry name" value="HELICASE_CTER"/>
    <property type="match status" value="1"/>
</dbReference>
<dbReference type="Pfam" id="PF00271">
    <property type="entry name" value="Helicase_C"/>
    <property type="match status" value="1"/>
</dbReference>
<dbReference type="STRING" id="563176.SAMN04488090_1738"/>
<comment type="subcellular location">
    <subcellularLocation>
        <location evidence="9">Cytoplasm</location>
    </subcellularLocation>
</comment>
<feature type="domain" description="Helicase ATP-binding" evidence="10">
    <location>
        <begin position="581"/>
        <end position="742"/>
    </location>
</feature>
<keyword evidence="5" id="KW-0347">Helicase</keyword>
<keyword evidence="1 9" id="KW-0963">Cytoplasm</keyword>
<keyword evidence="4 9" id="KW-0378">Hydrolase</keyword>
<dbReference type="GO" id="GO:0006355">
    <property type="term" value="P:regulation of DNA-templated transcription"/>
    <property type="evidence" value="ECO:0007669"/>
    <property type="project" value="UniProtKB-UniRule"/>
</dbReference>
<comment type="similarity">
    <text evidence="9">In the C-terminal section; belongs to the helicase family. RecG subfamily.</text>
</comment>
<dbReference type="Gene3D" id="3.30.2060.10">
    <property type="entry name" value="Penicillin-binding protein 1b domain"/>
    <property type="match status" value="1"/>
</dbReference>